<proteinExistence type="predicted"/>
<sequence length="58" mass="6757">MLRYQCEDVVRFWNSKKGEELSSGQKVGRIQLFDITHRNKDGSPTEAAKIMIYLLNKI</sequence>
<evidence type="ECO:0000313" key="2">
    <source>
        <dbReference type="Proteomes" id="UP001358586"/>
    </source>
</evidence>
<protein>
    <submittedName>
        <fullName evidence="1">Uncharacterized protein</fullName>
    </submittedName>
</protein>
<keyword evidence="2" id="KW-1185">Reference proteome</keyword>
<dbReference type="EMBL" id="JARKNE010000008">
    <property type="protein sequence ID" value="KAK5811292.1"/>
    <property type="molecule type" value="Genomic_DNA"/>
</dbReference>
<name>A0ABR0NY76_GOSAR</name>
<dbReference type="Proteomes" id="UP001358586">
    <property type="component" value="Chromosome 8"/>
</dbReference>
<reference evidence="1 2" key="1">
    <citation type="submission" date="2023-03" db="EMBL/GenBank/DDBJ databases">
        <title>WGS of Gossypium arboreum.</title>
        <authorList>
            <person name="Yu D."/>
        </authorList>
    </citation>
    <scope>NUCLEOTIDE SEQUENCE [LARGE SCALE GENOMIC DNA]</scope>
    <source>
        <tissue evidence="1">Leaf</tissue>
    </source>
</reference>
<evidence type="ECO:0000313" key="1">
    <source>
        <dbReference type="EMBL" id="KAK5811292.1"/>
    </source>
</evidence>
<accession>A0ABR0NY76</accession>
<gene>
    <name evidence="1" type="ORF">PVK06_026621</name>
</gene>
<organism evidence="1 2">
    <name type="scientific">Gossypium arboreum</name>
    <name type="common">Tree cotton</name>
    <name type="synonym">Gossypium nanking</name>
    <dbReference type="NCBI Taxonomy" id="29729"/>
    <lineage>
        <taxon>Eukaryota</taxon>
        <taxon>Viridiplantae</taxon>
        <taxon>Streptophyta</taxon>
        <taxon>Embryophyta</taxon>
        <taxon>Tracheophyta</taxon>
        <taxon>Spermatophyta</taxon>
        <taxon>Magnoliopsida</taxon>
        <taxon>eudicotyledons</taxon>
        <taxon>Gunneridae</taxon>
        <taxon>Pentapetalae</taxon>
        <taxon>rosids</taxon>
        <taxon>malvids</taxon>
        <taxon>Malvales</taxon>
        <taxon>Malvaceae</taxon>
        <taxon>Malvoideae</taxon>
        <taxon>Gossypium</taxon>
    </lineage>
</organism>
<comment type="caution">
    <text evidence="1">The sequence shown here is derived from an EMBL/GenBank/DDBJ whole genome shotgun (WGS) entry which is preliminary data.</text>
</comment>